<dbReference type="InterPro" id="IPR016181">
    <property type="entry name" value="Acyl_CoA_acyltransferase"/>
</dbReference>
<comment type="caution">
    <text evidence="1">The sequence shown here is derived from an EMBL/GenBank/DDBJ whole genome shotgun (WGS) entry which is preliminary data.</text>
</comment>
<gene>
    <name evidence="1" type="ORF">FJ651_12775</name>
</gene>
<dbReference type="CDD" id="cd04301">
    <property type="entry name" value="NAT_SF"/>
    <property type="match status" value="1"/>
</dbReference>
<dbReference type="RefSeq" id="WP_140990924.1">
    <property type="nucleotide sequence ID" value="NZ_VHIQ01000006.1"/>
</dbReference>
<sequence length="372" mass="43642">MITVKAVKTKKDLNTFIKFPFSIYQDCPYWVPPIVSQEKEVFNANKNPVFKDAEAHLFIAYKDKKPVGRIAGIINYIEVNQLNQPKMRFGWFDFIDDLEVSKALLEKVETIGNEKGLAYCEGPVGFSNLDKVGIVTEGFEFLGPMITWYNYPYYLNHYQTHGYTKEKGYVENQFSFSNVEPTFFVKARTLIERRYGLKSMNFKSTKELLPYVDDLFELFNITYSELSSFVKITPIQIEYIKRKFIPFINPEYVKFVLDKDDKIISFSIVMPYLSDVVKQINGKLFPLGFVKLLKAKKQSKTVEFTLIGILPEYQNKGVTAIIFDEYYKTFKEKGIEHCIRTPELEDNIAIQQLWKHFNPILYRKRQTMRKDL</sequence>
<evidence type="ECO:0000313" key="2">
    <source>
        <dbReference type="Proteomes" id="UP000317332"/>
    </source>
</evidence>
<dbReference type="PANTHER" id="PTHR41368:SF1">
    <property type="entry name" value="PROTEIN YGHO"/>
    <property type="match status" value="1"/>
</dbReference>
<dbReference type="AlphaFoldDB" id="A0A506PFP6"/>
<accession>A0A506PFP6</accession>
<reference evidence="1 2" key="1">
    <citation type="submission" date="2019-06" db="EMBL/GenBank/DDBJ databases">
        <title>Flavobacteriaceae Paucihalobacterium erythroidium CWB-1, complete genome.</title>
        <authorList>
            <person name="Wu S."/>
        </authorList>
    </citation>
    <scope>NUCLEOTIDE SEQUENCE [LARGE SCALE GENOMIC DNA]</scope>
    <source>
        <strain evidence="1 2">CWB-1</strain>
    </source>
</reference>
<dbReference type="InterPro" id="IPR039968">
    <property type="entry name" value="BcerS-like"/>
</dbReference>
<proteinExistence type="predicted"/>
<dbReference type="GO" id="GO:0016740">
    <property type="term" value="F:transferase activity"/>
    <property type="evidence" value="ECO:0007669"/>
    <property type="project" value="UniProtKB-KW"/>
</dbReference>
<dbReference type="OrthoDB" id="9806005at2"/>
<dbReference type="PANTHER" id="PTHR41368">
    <property type="entry name" value="PROTEIN YGHO"/>
    <property type="match status" value="1"/>
</dbReference>
<organism evidence="1 2">
    <name type="scientific">Paucihalobacter ruber</name>
    <dbReference type="NCBI Taxonomy" id="2567861"/>
    <lineage>
        <taxon>Bacteria</taxon>
        <taxon>Pseudomonadati</taxon>
        <taxon>Bacteroidota</taxon>
        <taxon>Flavobacteriia</taxon>
        <taxon>Flavobacteriales</taxon>
        <taxon>Flavobacteriaceae</taxon>
        <taxon>Paucihalobacter</taxon>
    </lineage>
</organism>
<evidence type="ECO:0000313" key="1">
    <source>
        <dbReference type="EMBL" id="TPV32429.1"/>
    </source>
</evidence>
<keyword evidence="1" id="KW-0808">Transferase</keyword>
<dbReference type="SUPFAM" id="SSF55729">
    <property type="entry name" value="Acyl-CoA N-acyltransferases (Nat)"/>
    <property type="match status" value="1"/>
</dbReference>
<keyword evidence="2" id="KW-1185">Reference proteome</keyword>
<dbReference type="Proteomes" id="UP000317332">
    <property type="component" value="Unassembled WGS sequence"/>
</dbReference>
<protein>
    <submittedName>
        <fullName evidence="1">GNAT family N-acetyltransferase</fullName>
    </submittedName>
</protein>
<name>A0A506PFP6_9FLAO</name>
<dbReference type="EMBL" id="VHIQ01000006">
    <property type="protein sequence ID" value="TPV32429.1"/>
    <property type="molecule type" value="Genomic_DNA"/>
</dbReference>
<dbReference type="Gene3D" id="3.40.630.30">
    <property type="match status" value="1"/>
</dbReference>